<proteinExistence type="predicted"/>
<organism evidence="4">
    <name type="scientific">uncultured Caudovirales phage</name>
    <dbReference type="NCBI Taxonomy" id="2100421"/>
    <lineage>
        <taxon>Viruses</taxon>
        <taxon>Duplodnaviria</taxon>
        <taxon>Heunggongvirae</taxon>
        <taxon>Uroviricota</taxon>
        <taxon>Caudoviricetes</taxon>
        <taxon>Peduoviridae</taxon>
        <taxon>Maltschvirus</taxon>
        <taxon>Maltschvirus maltsch</taxon>
    </lineage>
</organism>
<evidence type="ECO:0000313" key="2">
    <source>
        <dbReference type="EMBL" id="CAB4178478.1"/>
    </source>
</evidence>
<dbReference type="GO" id="GO:0003677">
    <property type="term" value="F:DNA binding"/>
    <property type="evidence" value="ECO:0007669"/>
    <property type="project" value="InterPro"/>
</dbReference>
<keyword evidence="4" id="KW-0808">Transferase</keyword>
<dbReference type="GO" id="GO:0032259">
    <property type="term" value="P:methylation"/>
    <property type="evidence" value="ECO:0007669"/>
    <property type="project" value="UniProtKB-KW"/>
</dbReference>
<keyword evidence="4" id="KW-0489">Methyltransferase</keyword>
<dbReference type="EMBL" id="LR797116">
    <property type="protein sequence ID" value="CAB4187796.1"/>
    <property type="molecule type" value="Genomic_DNA"/>
</dbReference>
<dbReference type="InterPro" id="IPR008593">
    <property type="entry name" value="Dam_MeTrfase"/>
</dbReference>
<accession>A0A6J5SY42</accession>
<evidence type="ECO:0000313" key="1">
    <source>
        <dbReference type="EMBL" id="CAB4146971.1"/>
    </source>
</evidence>
<reference evidence="4" key="1">
    <citation type="submission" date="2020-05" db="EMBL/GenBank/DDBJ databases">
        <authorList>
            <person name="Chiriac C."/>
            <person name="Salcher M."/>
            <person name="Ghai R."/>
            <person name="Kavagutti S V."/>
        </authorList>
    </citation>
    <scope>NUCLEOTIDE SEQUENCE</scope>
</reference>
<dbReference type="GO" id="GO:0009307">
    <property type="term" value="P:DNA restriction-modification system"/>
    <property type="evidence" value="ECO:0007669"/>
    <property type="project" value="InterPro"/>
</dbReference>
<dbReference type="EMBL" id="LR796968">
    <property type="protein sequence ID" value="CAB4178478.1"/>
    <property type="molecule type" value="Genomic_DNA"/>
</dbReference>
<gene>
    <name evidence="2" type="ORF">UFOVP1017_6</name>
    <name evidence="3" type="ORF">UFOVP1168_6</name>
    <name evidence="4" type="ORF">UFOVP1617_47</name>
    <name evidence="1" type="ORF">UFOVP511_6</name>
</gene>
<evidence type="ECO:0000313" key="4">
    <source>
        <dbReference type="EMBL" id="CAB4219614.1"/>
    </source>
</evidence>
<sequence length="165" mass="18450">MNNTLMFSSKSDEWETPQSLFDALDDEFCFLLDAAASHDNHKGEDGTAYITAADDALSVDWLDWMKGQDGDPRSVGLQPTVWLNPPYSKCADFVAKAAAESRTGCTVVMLLPARTDTRYFHNHIWDAEHHQPKANIQVRFIKGRLKFGDAANSAPFPSMVVIFRP</sequence>
<name>A0A6J5SY42_9CAUD</name>
<protein>
    <submittedName>
        <fullName evidence="4">Phage_N6A_met, phage N-6-adenine-methyltransferase</fullName>
    </submittedName>
</protein>
<dbReference type="EMBL" id="LR797483">
    <property type="protein sequence ID" value="CAB4219614.1"/>
    <property type="molecule type" value="Genomic_DNA"/>
</dbReference>
<dbReference type="Pfam" id="PF05869">
    <property type="entry name" value="Dam"/>
    <property type="match status" value="1"/>
</dbReference>
<dbReference type="EMBL" id="LR796490">
    <property type="protein sequence ID" value="CAB4146971.1"/>
    <property type="molecule type" value="Genomic_DNA"/>
</dbReference>
<dbReference type="GO" id="GO:0009007">
    <property type="term" value="F:site-specific DNA-methyltransferase (adenine-specific) activity"/>
    <property type="evidence" value="ECO:0007669"/>
    <property type="project" value="InterPro"/>
</dbReference>
<evidence type="ECO:0000313" key="3">
    <source>
        <dbReference type="EMBL" id="CAB4187796.1"/>
    </source>
</evidence>